<keyword evidence="5" id="KW-0548">Nucleotidyltransferase</keyword>
<sequence>GYNQEDSQIKSQGAIDRGLFRSVMHRTYKEQLKSSNASEERFERLDEKTCHGMKHANYRKIDADGLVAPGRSLGKSDIIIGKTALTGVIGQGISSNRGGDRRDYSTQVKPSDVVEEDARPGGTDGLSVEQTMFGQREQTAFCKTKVRKTRIPKKGDKFSSRHGQKGVVGVVMAQHDMPFTLDGIQPDLIINPHAIPSRMTIGQLLESISGKTGCMTGEFKDGTPFSKDVTREEVTRQCHEVGFQSQGEEAMISGMTGELFEGTYFIGVCIYERLKHMVDDKIR</sequence>
<evidence type="ECO:0000256" key="3">
    <source>
        <dbReference type="ARBA" id="ARBA00022478"/>
    </source>
</evidence>
<keyword evidence="4" id="KW-0808">Transferase</keyword>
<dbReference type="GO" id="GO:0032549">
    <property type="term" value="F:ribonucleoside binding"/>
    <property type="evidence" value="ECO:0007669"/>
    <property type="project" value="InterPro"/>
</dbReference>
<keyword evidence="3" id="KW-0240">DNA-directed RNA polymerase</keyword>
<dbReference type="GO" id="GO:0006351">
    <property type="term" value="P:DNA-templated transcription"/>
    <property type="evidence" value="ECO:0007669"/>
    <property type="project" value="InterPro"/>
</dbReference>
<dbReference type="InterPro" id="IPR007120">
    <property type="entry name" value="DNA-dir_RNAP_su2_dom"/>
</dbReference>
<dbReference type="GO" id="GO:0003677">
    <property type="term" value="F:DNA binding"/>
    <property type="evidence" value="ECO:0007669"/>
    <property type="project" value="InterPro"/>
</dbReference>
<evidence type="ECO:0000256" key="4">
    <source>
        <dbReference type="ARBA" id="ARBA00022679"/>
    </source>
</evidence>
<gene>
    <name evidence="9" type="primary">RPB2</name>
</gene>
<dbReference type="Pfam" id="PF00562">
    <property type="entry name" value="RNA_pol_Rpb2_6"/>
    <property type="match status" value="1"/>
</dbReference>
<name>G9M800_9FUNG</name>
<dbReference type="PANTHER" id="PTHR20856">
    <property type="entry name" value="DNA-DIRECTED RNA POLYMERASE I SUBUNIT 2"/>
    <property type="match status" value="1"/>
</dbReference>
<dbReference type="AlphaFoldDB" id="G9M800"/>
<dbReference type="SUPFAM" id="SSF64484">
    <property type="entry name" value="beta and beta-prime subunits of DNA dependent RNA-polymerase"/>
    <property type="match status" value="1"/>
</dbReference>
<dbReference type="InterPro" id="IPR015712">
    <property type="entry name" value="DNA-dir_RNA_pol_su2"/>
</dbReference>
<proteinExistence type="evidence at transcript level"/>
<dbReference type="EC" id="2.7.7.6" evidence="2"/>
<feature type="non-terminal residue" evidence="9">
    <location>
        <position position="1"/>
    </location>
</feature>
<accession>G9M800</accession>
<feature type="domain" description="DNA-directed RNA polymerase subunit 2 hybrid-binding" evidence="8">
    <location>
        <begin position="1"/>
        <end position="282"/>
    </location>
</feature>
<evidence type="ECO:0000256" key="2">
    <source>
        <dbReference type="ARBA" id="ARBA00012418"/>
    </source>
</evidence>
<dbReference type="PROSITE" id="PS01166">
    <property type="entry name" value="RNA_POL_BETA"/>
    <property type="match status" value="1"/>
</dbReference>
<dbReference type="Gene3D" id="2.40.50.150">
    <property type="match status" value="1"/>
</dbReference>
<organism evidence="9">
    <name type="scientific">Olpidium bornovanus</name>
    <dbReference type="NCBI Taxonomy" id="278681"/>
    <lineage>
        <taxon>Eukaryota</taxon>
        <taxon>Fungi</taxon>
        <taxon>Fungi incertae sedis</taxon>
        <taxon>Olpidiomycota</taxon>
        <taxon>Olpidiomycotina</taxon>
        <taxon>Olpidiomycetes</taxon>
        <taxon>Olpidiales</taxon>
        <taxon>Olpidiaceae</taxon>
        <taxon>Olpidium</taxon>
    </lineage>
</organism>
<dbReference type="InterPro" id="IPR014724">
    <property type="entry name" value="RNA_pol_RPB2_OB-fold"/>
</dbReference>
<evidence type="ECO:0000256" key="6">
    <source>
        <dbReference type="ARBA" id="ARBA00023163"/>
    </source>
</evidence>
<dbReference type="GO" id="GO:0003899">
    <property type="term" value="F:DNA-directed RNA polymerase activity"/>
    <property type="evidence" value="ECO:0007669"/>
    <property type="project" value="UniProtKB-EC"/>
</dbReference>
<evidence type="ECO:0000256" key="1">
    <source>
        <dbReference type="ARBA" id="ARBA00006835"/>
    </source>
</evidence>
<evidence type="ECO:0000259" key="8">
    <source>
        <dbReference type="Pfam" id="PF00562"/>
    </source>
</evidence>
<dbReference type="InterPro" id="IPR037033">
    <property type="entry name" value="DNA-dir_RNAP_su2_hyb_sf"/>
</dbReference>
<evidence type="ECO:0000256" key="7">
    <source>
        <dbReference type="SAM" id="MobiDB-lite"/>
    </source>
</evidence>
<dbReference type="InterPro" id="IPR007121">
    <property type="entry name" value="RNA_pol_bsu_CS"/>
</dbReference>
<dbReference type="EMBL" id="AB609181">
    <property type="protein sequence ID" value="BAL15357.1"/>
    <property type="molecule type" value="mRNA"/>
</dbReference>
<dbReference type="Gene3D" id="2.40.270.10">
    <property type="entry name" value="DNA-directed RNA polymerase, subunit 2, domain 6"/>
    <property type="match status" value="1"/>
</dbReference>
<keyword evidence="6" id="KW-0804">Transcription</keyword>
<comment type="similarity">
    <text evidence="1">Belongs to the RNA polymerase beta chain family.</text>
</comment>
<dbReference type="GO" id="GO:0000428">
    <property type="term" value="C:DNA-directed RNA polymerase complex"/>
    <property type="evidence" value="ECO:0007669"/>
    <property type="project" value="UniProtKB-KW"/>
</dbReference>
<evidence type="ECO:0000256" key="5">
    <source>
        <dbReference type="ARBA" id="ARBA00022695"/>
    </source>
</evidence>
<reference evidence="9" key="1">
    <citation type="journal article" date="2011" name="BMC Evol. Biol.">
        <title>A multigene phylogeny of Olpidium and its implications for early fungal evolution.</title>
        <authorList>
            <person name="Sekimoto S."/>
            <person name="Rochon D"/>
            <person name="Long J.E."/>
            <person name="Dee J.M."/>
            <person name="Berbee M.L."/>
        </authorList>
    </citation>
    <scope>NUCLEOTIDE SEQUENCE</scope>
</reference>
<feature type="region of interest" description="Disordered" evidence="7">
    <location>
        <begin position="90"/>
        <end position="109"/>
    </location>
</feature>
<protein>
    <recommendedName>
        <fullName evidence="2">DNA-directed RNA polymerase</fullName>
        <ecNumber evidence="2">2.7.7.6</ecNumber>
    </recommendedName>
</protein>
<feature type="non-terminal residue" evidence="9">
    <location>
        <position position="283"/>
    </location>
</feature>
<evidence type="ECO:0000313" key="9">
    <source>
        <dbReference type="EMBL" id="BAL15357.1"/>
    </source>
</evidence>